<dbReference type="PATRIC" id="fig|1129374.4.peg.2743"/>
<dbReference type="RefSeq" id="WP_008951371.1">
    <property type="nucleotide sequence ID" value="NZ_AHTH01000047.1"/>
</dbReference>
<dbReference type="EMBL" id="AHTH01000047">
    <property type="protein sequence ID" value="EHR40058.1"/>
    <property type="molecule type" value="Genomic_DNA"/>
</dbReference>
<feature type="transmembrane region" description="Helical" evidence="2">
    <location>
        <begin position="21"/>
        <end position="42"/>
    </location>
</feature>
<organism evidence="4 5">
    <name type="scientific">Alishewanella jeotgali KCTC 22429</name>
    <dbReference type="NCBI Taxonomy" id="1129374"/>
    <lineage>
        <taxon>Bacteria</taxon>
        <taxon>Pseudomonadati</taxon>
        <taxon>Pseudomonadota</taxon>
        <taxon>Gammaproteobacteria</taxon>
        <taxon>Alteromonadales</taxon>
        <taxon>Alteromonadaceae</taxon>
        <taxon>Alishewanella</taxon>
    </lineage>
</organism>
<dbReference type="eggNOG" id="COG0657">
    <property type="taxonomic scope" value="Bacteria"/>
</dbReference>
<dbReference type="PROSITE" id="PS00122">
    <property type="entry name" value="CARBOXYLESTERASE_B_1"/>
    <property type="match status" value="1"/>
</dbReference>
<dbReference type="SUPFAM" id="SSF53474">
    <property type="entry name" value="alpha/beta-Hydrolases"/>
    <property type="match status" value="1"/>
</dbReference>
<evidence type="ECO:0000256" key="2">
    <source>
        <dbReference type="SAM" id="Phobius"/>
    </source>
</evidence>
<feature type="transmembrane region" description="Helical" evidence="2">
    <location>
        <begin position="86"/>
        <end position="106"/>
    </location>
</feature>
<keyword evidence="2" id="KW-0472">Membrane</keyword>
<sequence>MTDAANTVAGSATGRRWLWQLVALLSLGLSAVVLLVVIGTWRDPTASLHAAVSAALWTTFGPQLLLLSLICIVLSSFGYRFGARRAGILALTAALLSSAGCGYIVARIVAATYAAGGSVNLVSALWLKPMQTTGPDQSRLLSERDGQQLRVAIYQAKAEHNKAPVMLYIHGGGFMTGSNIETDADLRWFADRGWLVFSVDYRLWQQNLATWDLAAQDISCAAAWVAQHAAGFGGNIERLALLGDSAGGNLAINYAYAAAQGRLRSPCGDELPVPQAVIVQYPAVDPLAIYEHGFAVPGFEPKMLLRGYLGGDPYQYPERVQSVSSYSYLSALAPATLIIAPEQDGLVPAWSVYRFADYARLAGVDIELVRLPFASHVYNQLAANSLGNQARLTITARFLAEQGLAPQGQR</sequence>
<gene>
    <name evidence="4" type="ORF">AJE_13864</name>
</gene>
<keyword evidence="2" id="KW-0812">Transmembrane</keyword>
<dbReference type="InterPro" id="IPR049492">
    <property type="entry name" value="BD-FAE-like_dom"/>
</dbReference>
<feature type="domain" description="BD-FAE-like" evidence="3">
    <location>
        <begin position="153"/>
        <end position="349"/>
    </location>
</feature>
<dbReference type="PANTHER" id="PTHR48081">
    <property type="entry name" value="AB HYDROLASE SUPERFAMILY PROTEIN C4A8.06C"/>
    <property type="match status" value="1"/>
</dbReference>
<evidence type="ECO:0000259" key="3">
    <source>
        <dbReference type="Pfam" id="PF20434"/>
    </source>
</evidence>
<accession>H3ZHA2</accession>
<dbReference type="AlphaFoldDB" id="H3ZHA2"/>
<reference evidence="4 5" key="1">
    <citation type="journal article" date="2012" name="J. Bacteriol.">
        <title>Genome Sequence of Extracellular-Protease-Producing Alishewanella jeotgali Isolated from Traditional Korean Fermented Seafood.</title>
        <authorList>
            <person name="Jung J."/>
            <person name="Chun J."/>
            <person name="Park W."/>
        </authorList>
    </citation>
    <scope>NUCLEOTIDE SEQUENCE [LARGE SCALE GENOMIC DNA]</scope>
    <source>
        <strain evidence="4 5">KCTC 22429</strain>
    </source>
</reference>
<comment type="caution">
    <text evidence="4">The sequence shown here is derived from an EMBL/GenBank/DDBJ whole genome shotgun (WGS) entry which is preliminary data.</text>
</comment>
<feature type="transmembrane region" description="Helical" evidence="2">
    <location>
        <begin position="54"/>
        <end position="74"/>
    </location>
</feature>
<keyword evidence="1 4" id="KW-0378">Hydrolase</keyword>
<proteinExistence type="predicted"/>
<dbReference type="Pfam" id="PF20434">
    <property type="entry name" value="BD-FAE"/>
    <property type="match status" value="1"/>
</dbReference>
<dbReference type="GO" id="GO:0016787">
    <property type="term" value="F:hydrolase activity"/>
    <property type="evidence" value="ECO:0007669"/>
    <property type="project" value="UniProtKB-KW"/>
</dbReference>
<dbReference type="InterPro" id="IPR050300">
    <property type="entry name" value="GDXG_lipolytic_enzyme"/>
</dbReference>
<keyword evidence="2" id="KW-1133">Transmembrane helix</keyword>
<dbReference type="InterPro" id="IPR019826">
    <property type="entry name" value="Carboxylesterase_B_AS"/>
</dbReference>
<evidence type="ECO:0000313" key="5">
    <source>
        <dbReference type="Proteomes" id="UP000012046"/>
    </source>
</evidence>
<dbReference type="InterPro" id="IPR029058">
    <property type="entry name" value="AB_hydrolase_fold"/>
</dbReference>
<dbReference type="Gene3D" id="3.40.50.1820">
    <property type="entry name" value="alpha/beta hydrolase"/>
    <property type="match status" value="1"/>
</dbReference>
<keyword evidence="5" id="KW-1185">Reference proteome</keyword>
<name>H3ZHA2_9ALTE</name>
<protein>
    <submittedName>
        <fullName evidence="4">Alpha/beta hydrolase</fullName>
    </submittedName>
</protein>
<evidence type="ECO:0000256" key="1">
    <source>
        <dbReference type="ARBA" id="ARBA00022801"/>
    </source>
</evidence>
<dbReference type="Proteomes" id="UP000012046">
    <property type="component" value="Unassembled WGS sequence"/>
</dbReference>
<dbReference type="STRING" id="1129374.AJE_13864"/>
<evidence type="ECO:0000313" key="4">
    <source>
        <dbReference type="EMBL" id="EHR40058.1"/>
    </source>
</evidence>